<sequence length="443" mass="48562">MGDFRPVANGLHTDHPVPGLPFINDERLPLGNPDAIERTGRGQGEGLWGRTDPLPGGGWVAFTTEPKNRAYAWAVHCHPEHGRTVVLVTDSSWSGLHHDWVYGHTGFLYRHGGYWWDGTAWHRPGVVFDGAYERYDARPVQDALTVTAADLLAHPADPGKASIATIAGFTAHKTPLPSWRDHLALWAEHRRRVPDARPLDECVVDLKAPELQPGLLVDRAGLAKIANIAEEDLPDPEYEGHKMPEPQAHGAGGPLWSQPVARDWAEQHRREHGPGALLSATTSFDTPQPQGLVADHNRLTKVIHVDGEQTEEAAKTLAWWPAVSLTVGTQSLVPMSALRTTLVEAVLSHLATGVEKGRSGIWLGTLRPDVVKVFDWYVQRKPDHTAGLLSEICLDAHTRLDVDPQTVGQLIRRSLHHDSTLGEETIDALLDMALPPSAKSSES</sequence>
<dbReference type="AlphaFoldDB" id="A0A7W8B4P0"/>
<dbReference type="Proteomes" id="UP000549009">
    <property type="component" value="Unassembled WGS sequence"/>
</dbReference>
<dbReference type="RefSeq" id="WP_184926107.1">
    <property type="nucleotide sequence ID" value="NZ_JACHJD010000024.1"/>
</dbReference>
<keyword evidence="2" id="KW-1185">Reference proteome</keyword>
<evidence type="ECO:0000313" key="2">
    <source>
        <dbReference type="Proteomes" id="UP000549009"/>
    </source>
</evidence>
<dbReference type="EMBL" id="JACHJD010000024">
    <property type="protein sequence ID" value="MBB5109145.1"/>
    <property type="molecule type" value="Genomic_DNA"/>
</dbReference>
<organism evidence="1 2">
    <name type="scientific">Streptomyces spectabilis</name>
    <dbReference type="NCBI Taxonomy" id="68270"/>
    <lineage>
        <taxon>Bacteria</taxon>
        <taxon>Bacillati</taxon>
        <taxon>Actinomycetota</taxon>
        <taxon>Actinomycetes</taxon>
        <taxon>Kitasatosporales</taxon>
        <taxon>Streptomycetaceae</taxon>
        <taxon>Streptomyces</taxon>
    </lineage>
</organism>
<reference evidence="1 2" key="1">
    <citation type="submission" date="2020-08" db="EMBL/GenBank/DDBJ databases">
        <title>Genomic Encyclopedia of Type Strains, Phase III (KMG-III): the genomes of soil and plant-associated and newly described type strains.</title>
        <authorList>
            <person name="Whitman W."/>
        </authorList>
    </citation>
    <scope>NUCLEOTIDE SEQUENCE [LARGE SCALE GENOMIC DNA]</scope>
    <source>
        <strain evidence="1 2">CECT 3146</strain>
    </source>
</reference>
<proteinExistence type="predicted"/>
<accession>A0A7W8B4P0</accession>
<gene>
    <name evidence="1" type="ORF">FHS40_008273</name>
</gene>
<evidence type="ECO:0000313" key="1">
    <source>
        <dbReference type="EMBL" id="MBB5109145.1"/>
    </source>
</evidence>
<name>A0A7W8B4P0_STRST</name>
<protein>
    <submittedName>
        <fullName evidence="1">Uncharacterized protein</fullName>
    </submittedName>
</protein>
<comment type="caution">
    <text evidence="1">The sequence shown here is derived from an EMBL/GenBank/DDBJ whole genome shotgun (WGS) entry which is preliminary data.</text>
</comment>